<dbReference type="EnsemblPlants" id="Pp3c1_12790V3.2">
    <property type="protein sequence ID" value="Pp3c1_12790V3.2"/>
    <property type="gene ID" value="Pp3c1_12790"/>
</dbReference>
<feature type="compositionally biased region" description="Basic and acidic residues" evidence="1">
    <location>
        <begin position="719"/>
        <end position="745"/>
    </location>
</feature>
<feature type="compositionally biased region" description="Basic and acidic residues" evidence="1">
    <location>
        <begin position="699"/>
        <end position="711"/>
    </location>
</feature>
<dbReference type="InterPro" id="IPR039319">
    <property type="entry name" value="ELF3-like"/>
</dbReference>
<dbReference type="EMBL" id="ABEU02000001">
    <property type="protein sequence ID" value="PNR62159.1"/>
    <property type="molecule type" value="Genomic_DNA"/>
</dbReference>
<reference evidence="2 4" key="1">
    <citation type="journal article" date="2008" name="Science">
        <title>The Physcomitrella genome reveals evolutionary insights into the conquest of land by plants.</title>
        <authorList>
            <person name="Rensing S."/>
            <person name="Lang D."/>
            <person name="Zimmer A."/>
            <person name="Terry A."/>
            <person name="Salamov A."/>
            <person name="Shapiro H."/>
            <person name="Nishiyama T."/>
            <person name="Perroud P.-F."/>
            <person name="Lindquist E."/>
            <person name="Kamisugi Y."/>
            <person name="Tanahashi T."/>
            <person name="Sakakibara K."/>
            <person name="Fujita T."/>
            <person name="Oishi K."/>
            <person name="Shin-I T."/>
            <person name="Kuroki Y."/>
            <person name="Toyoda A."/>
            <person name="Suzuki Y."/>
            <person name="Hashimoto A."/>
            <person name="Yamaguchi K."/>
            <person name="Sugano A."/>
            <person name="Kohara Y."/>
            <person name="Fujiyama A."/>
            <person name="Anterola A."/>
            <person name="Aoki S."/>
            <person name="Ashton N."/>
            <person name="Barbazuk W.B."/>
            <person name="Barker E."/>
            <person name="Bennetzen J."/>
            <person name="Bezanilla M."/>
            <person name="Blankenship R."/>
            <person name="Cho S.H."/>
            <person name="Dutcher S."/>
            <person name="Estelle M."/>
            <person name="Fawcett J.A."/>
            <person name="Gundlach H."/>
            <person name="Hanada K."/>
            <person name="Heyl A."/>
            <person name="Hicks K.A."/>
            <person name="Hugh J."/>
            <person name="Lohr M."/>
            <person name="Mayer K."/>
            <person name="Melkozernov A."/>
            <person name="Murata T."/>
            <person name="Nelson D."/>
            <person name="Pils B."/>
            <person name="Prigge M."/>
            <person name="Reiss B."/>
            <person name="Renner T."/>
            <person name="Rombauts S."/>
            <person name="Rushton P."/>
            <person name="Sanderfoot A."/>
            <person name="Schween G."/>
            <person name="Shiu S.-H."/>
            <person name="Stueber K."/>
            <person name="Theodoulou F.L."/>
            <person name="Tu H."/>
            <person name="Van de Peer Y."/>
            <person name="Verrier P.J."/>
            <person name="Waters E."/>
            <person name="Wood A."/>
            <person name="Yang L."/>
            <person name="Cove D."/>
            <person name="Cuming A."/>
            <person name="Hasebe M."/>
            <person name="Lucas S."/>
            <person name="Mishler D.B."/>
            <person name="Reski R."/>
            <person name="Grigoriev I."/>
            <person name="Quatrano R.S."/>
            <person name="Boore J.L."/>
        </authorList>
    </citation>
    <scope>NUCLEOTIDE SEQUENCE [LARGE SCALE GENOMIC DNA]</scope>
    <source>
        <strain evidence="3 4">cv. Gransden 2004</strain>
    </source>
</reference>
<evidence type="ECO:0000256" key="1">
    <source>
        <dbReference type="SAM" id="MobiDB-lite"/>
    </source>
</evidence>
<dbReference type="PANTHER" id="PTHR34281:SF2">
    <property type="entry name" value="PROTEIN EARLY FLOWERING 3"/>
    <property type="match status" value="1"/>
</dbReference>
<dbReference type="STRING" id="3218.A0A2K1L7Z5"/>
<feature type="compositionally biased region" description="Basic and acidic residues" evidence="1">
    <location>
        <begin position="1"/>
        <end position="16"/>
    </location>
</feature>
<dbReference type="OrthoDB" id="1939092at2759"/>
<name>A0A2K1L7Z5_PHYPA</name>
<evidence type="ECO:0000313" key="4">
    <source>
        <dbReference type="Proteomes" id="UP000006727"/>
    </source>
</evidence>
<feature type="region of interest" description="Disordered" evidence="1">
    <location>
        <begin position="126"/>
        <end position="213"/>
    </location>
</feature>
<dbReference type="FunCoup" id="A0A2K1L7Z5">
    <property type="interactions" value="304"/>
</dbReference>
<feature type="compositionally biased region" description="Basic and acidic residues" evidence="1">
    <location>
        <begin position="348"/>
        <end position="363"/>
    </location>
</feature>
<dbReference type="GeneID" id="112285790"/>
<accession>A0A2K1L7Z5</accession>
<dbReference type="AlphaFoldDB" id="A0A2K1L7Z5"/>
<reference evidence="3" key="3">
    <citation type="submission" date="2020-12" db="UniProtKB">
        <authorList>
            <consortium name="EnsemblPlants"/>
        </authorList>
    </citation>
    <scope>IDENTIFICATION</scope>
</reference>
<evidence type="ECO:0000313" key="3">
    <source>
        <dbReference type="EnsemblPlants" id="Pp3c1_12790V3.1"/>
    </source>
</evidence>
<dbReference type="Proteomes" id="UP000006727">
    <property type="component" value="Chromosome 1"/>
</dbReference>
<feature type="compositionally biased region" description="Polar residues" evidence="1">
    <location>
        <begin position="332"/>
        <end position="347"/>
    </location>
</feature>
<dbReference type="Gramene" id="Pp3c1_12790V3.1">
    <property type="protein sequence ID" value="Pp3c1_12790V3.1"/>
    <property type="gene ID" value="Pp3c1_12790"/>
</dbReference>
<feature type="region of interest" description="Disordered" evidence="1">
    <location>
        <begin position="332"/>
        <end position="366"/>
    </location>
</feature>
<feature type="compositionally biased region" description="Polar residues" evidence="1">
    <location>
        <begin position="189"/>
        <end position="204"/>
    </location>
</feature>
<organism evidence="2">
    <name type="scientific">Physcomitrium patens</name>
    <name type="common">Spreading-leaved earth moss</name>
    <name type="synonym">Physcomitrella patens</name>
    <dbReference type="NCBI Taxonomy" id="3218"/>
    <lineage>
        <taxon>Eukaryota</taxon>
        <taxon>Viridiplantae</taxon>
        <taxon>Streptophyta</taxon>
        <taxon>Embryophyta</taxon>
        <taxon>Bryophyta</taxon>
        <taxon>Bryophytina</taxon>
        <taxon>Bryopsida</taxon>
        <taxon>Funariidae</taxon>
        <taxon>Funariales</taxon>
        <taxon>Funariaceae</taxon>
        <taxon>Physcomitrium</taxon>
    </lineage>
</organism>
<dbReference type="RefSeq" id="XP_024382722.1">
    <property type="nucleotide sequence ID" value="XM_024526954.2"/>
</dbReference>
<feature type="region of interest" description="Disordered" evidence="1">
    <location>
        <begin position="613"/>
        <end position="641"/>
    </location>
</feature>
<dbReference type="EnsemblPlants" id="Pp3c1_12790V3.1">
    <property type="protein sequence ID" value="Pp3c1_12790V3.1"/>
    <property type="gene ID" value="Pp3c1_12790"/>
</dbReference>
<proteinExistence type="predicted"/>
<dbReference type="PANTHER" id="PTHR34281">
    <property type="entry name" value="PROTEIN EARLY FLOWERING 3"/>
    <property type="match status" value="1"/>
</dbReference>
<dbReference type="Gramene" id="Pp3c1_12790V3.2">
    <property type="protein sequence ID" value="Pp3c1_12790V3.2"/>
    <property type="gene ID" value="Pp3c1_12790"/>
</dbReference>
<feature type="region of interest" description="Disordered" evidence="1">
    <location>
        <begin position="1"/>
        <end position="41"/>
    </location>
</feature>
<feature type="region of interest" description="Disordered" evidence="1">
    <location>
        <begin position="653"/>
        <end position="766"/>
    </location>
</feature>
<evidence type="ECO:0000313" key="2">
    <source>
        <dbReference type="EMBL" id="PNR62159.1"/>
    </source>
</evidence>
<dbReference type="KEGG" id="ppp:112285790"/>
<sequence length="820" mass="89420">MKREKGERSDGGKQQEPEIALFPRLHVAETKKAGPRGPPRNKMALYEQLTVPSHKFKPSPMPLPPNGRTIQSPSMSTPIYLPQMPVGSYESMYSYMPFSYMKPAVVPVMTCMPVMNSGQCGVEAKSSKITSSNSDSTVMDGASESPSLGRAVGRKSESLGHCAPTNKESLGDDFAVPTYSSASQSSSQTVLTTVPPNRQGSRQQRAFVRGKERSSPCMNQVRRLLTEKSTEVVSSVRKDDGRVPTASGECAVVSVVDNDVGSEEVNPSELDGAPVACDGGFVQPSTHEIGQEELLLQQRDEAREKVVRPINASETFAAIVPPVSVHRANSLTGASERNDFSNQTSENQRGEGSKPSRLRRDSSMETGSSMLENVVMGSIEFRDVVDAFGQQEFWKVQMMIIRQQKLFALQVFELHRAIEVQQLLAKALCFSLHVDEVPQKVDNILRPSSPVAEVPETPEALEIPKATEIPEVPEVSERRFETKVCKDLNENSRSVPESVSQPLYPLPLPFQQGFNSGSAWPAGPYAANPCATRMMSPYMYVPYSGPCPPGYGAYPMMDAPMPRFGYPGVMQTVRFPTWSQPSMPQTWTSLNAAAAAAAWYGQHVSAAVPTANTGVASPARNSQRLISSGSGQSVENTQQAGVGSDVGVNLVNKVGPLDDRGWAKGWGSSERQRASGEGNPQNKTSFAGLRGDNGNCQNSEDHRYGETERDVSGCGVRQRTNEDDRGVECDVDSREYREPDSEKSWPAETSHAGPLQGRSLKHMRSESLEPSASRWFPTLSPAKRVMHKYGGVIKVVPRAVSATQESTASILLSIQTERRR</sequence>
<reference evidence="2 4" key="2">
    <citation type="journal article" date="2018" name="Plant J.">
        <title>The Physcomitrella patens chromosome-scale assembly reveals moss genome structure and evolution.</title>
        <authorList>
            <person name="Lang D."/>
            <person name="Ullrich K.K."/>
            <person name="Murat F."/>
            <person name="Fuchs J."/>
            <person name="Jenkins J."/>
            <person name="Haas F.B."/>
            <person name="Piednoel M."/>
            <person name="Gundlach H."/>
            <person name="Van Bel M."/>
            <person name="Meyberg R."/>
            <person name="Vives C."/>
            <person name="Morata J."/>
            <person name="Symeonidi A."/>
            <person name="Hiss M."/>
            <person name="Muchero W."/>
            <person name="Kamisugi Y."/>
            <person name="Saleh O."/>
            <person name="Blanc G."/>
            <person name="Decker E.L."/>
            <person name="van Gessel N."/>
            <person name="Grimwood J."/>
            <person name="Hayes R.D."/>
            <person name="Graham S.W."/>
            <person name="Gunter L.E."/>
            <person name="McDaniel S.F."/>
            <person name="Hoernstein S.N.W."/>
            <person name="Larsson A."/>
            <person name="Li F.W."/>
            <person name="Perroud P.F."/>
            <person name="Phillips J."/>
            <person name="Ranjan P."/>
            <person name="Rokshar D.S."/>
            <person name="Rothfels C.J."/>
            <person name="Schneider L."/>
            <person name="Shu S."/>
            <person name="Stevenson D.W."/>
            <person name="Thummler F."/>
            <person name="Tillich M."/>
            <person name="Villarreal Aguilar J.C."/>
            <person name="Widiez T."/>
            <person name="Wong G.K."/>
            <person name="Wymore A."/>
            <person name="Zhang Y."/>
            <person name="Zimmer A.D."/>
            <person name="Quatrano R.S."/>
            <person name="Mayer K.F.X."/>
            <person name="Goodstein D."/>
            <person name="Casacuberta J.M."/>
            <person name="Vandepoele K."/>
            <person name="Reski R."/>
            <person name="Cuming A.C."/>
            <person name="Tuskan G.A."/>
            <person name="Maumus F."/>
            <person name="Salse J."/>
            <person name="Schmutz J."/>
            <person name="Rensing S.A."/>
        </authorList>
    </citation>
    <scope>NUCLEOTIDE SEQUENCE [LARGE SCALE GENOMIC DNA]</scope>
    <source>
        <strain evidence="3 4">cv. Gransden 2004</strain>
    </source>
</reference>
<protein>
    <submittedName>
        <fullName evidence="2 3">Uncharacterized protein</fullName>
    </submittedName>
</protein>
<keyword evidence="4" id="KW-1185">Reference proteome</keyword>
<gene>
    <name evidence="3" type="primary">LOC112285790</name>
    <name evidence="2" type="ORF">PHYPA_000583</name>
</gene>
<feature type="compositionally biased region" description="Low complexity" evidence="1">
    <location>
        <begin position="127"/>
        <end position="137"/>
    </location>
</feature>